<dbReference type="GO" id="GO:0034194">
    <property type="term" value="P:D-galactonate catabolic process"/>
    <property type="evidence" value="ECO:0007669"/>
    <property type="project" value="InterPro"/>
</dbReference>
<proteinExistence type="predicted"/>
<dbReference type="Pfam" id="PF05035">
    <property type="entry name" value="DGOK"/>
    <property type="match status" value="1"/>
</dbReference>
<reference evidence="1 2" key="1">
    <citation type="journal article" date="2012" name="Int. J. Syst. Evol. Microbiol.">
        <title>Flammeovirga pacifica sp. nov., isolated from deep-sea sediment.</title>
        <authorList>
            <person name="Xu H."/>
            <person name="Fu Y."/>
            <person name="Yang N."/>
            <person name="Ding Z."/>
            <person name="Lai Q."/>
            <person name="Zeng R."/>
        </authorList>
    </citation>
    <scope>NUCLEOTIDE SEQUENCE [LARGE SCALE GENOMIC DNA]</scope>
    <source>
        <strain evidence="2">DSM 24597 / LMG 26175 / WPAGA1</strain>
    </source>
</reference>
<dbReference type="Proteomes" id="UP000179797">
    <property type="component" value="Unassembled WGS sequence"/>
</dbReference>
<dbReference type="OrthoDB" id="256574at2"/>
<name>A0A1S1YS77_FLAPC</name>
<evidence type="ECO:0000313" key="1">
    <source>
        <dbReference type="EMBL" id="OHX63881.1"/>
    </source>
</evidence>
<dbReference type="EMBL" id="JRYR02000002">
    <property type="protein sequence ID" value="OHX63881.1"/>
    <property type="molecule type" value="Genomic_DNA"/>
</dbReference>
<protein>
    <recommendedName>
        <fullName evidence="3">2-keto-3-deoxy-galactonokinase</fullName>
    </recommendedName>
</protein>
<accession>A0A1S1YS77</accession>
<dbReference type="STRING" id="915059.NH26_19915"/>
<dbReference type="Gene3D" id="3.30.420.310">
    <property type="entry name" value="2-keto-3-deoxy-galactonokinase, C-terminal domain"/>
    <property type="match status" value="1"/>
</dbReference>
<dbReference type="InterPro" id="IPR007729">
    <property type="entry name" value="DGOK"/>
</dbReference>
<evidence type="ECO:0008006" key="3">
    <source>
        <dbReference type="Google" id="ProtNLM"/>
    </source>
</evidence>
<gene>
    <name evidence="1" type="ORF">NH26_19915</name>
</gene>
<dbReference type="InterPro" id="IPR042257">
    <property type="entry name" value="DGOK_C"/>
</dbReference>
<dbReference type="InterPro" id="IPR042258">
    <property type="entry name" value="DGOK_N"/>
</dbReference>
<organism evidence="1 2">
    <name type="scientific">Flammeovirga pacifica</name>
    <dbReference type="NCBI Taxonomy" id="915059"/>
    <lineage>
        <taxon>Bacteria</taxon>
        <taxon>Pseudomonadati</taxon>
        <taxon>Bacteroidota</taxon>
        <taxon>Cytophagia</taxon>
        <taxon>Cytophagales</taxon>
        <taxon>Flammeovirgaceae</taxon>
        <taxon>Flammeovirga</taxon>
    </lineage>
</organism>
<dbReference type="GO" id="GO:0008671">
    <property type="term" value="F:2-dehydro-3-deoxygalactonokinase activity"/>
    <property type="evidence" value="ECO:0007669"/>
    <property type="project" value="InterPro"/>
</dbReference>
<sequence length="334" mass="38140">MKHPKYFVSCDWGTSNFRIRLIAFDSLEVIKEHKTDQGVKKLYQEFLSSGNEDREGFFSEYLLSQLIYITDVNQPLYIIACGMVTSTMGLKEMEYAPMPINDDVNTLNVERLQLRNDIELILISGVKTTNDVMRGEEVQAIGLTKYLDKNAHLLLPGTHSKHLVYKEGRYVDFTTYMTGEMFDLISNQTIIKDFLKSAKMESLQEDAFIDGVKDGSNGKFLGSLFPLRAKWVSKSPLEQKQLIDKQKDQEMFTANYYYLSGLLIGTELTHLKDTTIPVVMAASGILFNLYQLALKTLEVKNFRCLDGTVLEHSMIQGQQSILQKYLENELLFNG</sequence>
<evidence type="ECO:0000313" key="2">
    <source>
        <dbReference type="Proteomes" id="UP000179797"/>
    </source>
</evidence>
<dbReference type="RefSeq" id="WP_044217761.1">
    <property type="nucleotide sequence ID" value="NZ_JRYR02000002.1"/>
</dbReference>
<comment type="caution">
    <text evidence="1">The sequence shown here is derived from an EMBL/GenBank/DDBJ whole genome shotgun (WGS) entry which is preliminary data.</text>
</comment>
<dbReference type="Gene3D" id="3.30.420.300">
    <property type="entry name" value="2-keto-3-deoxy-galactonokinase, substrate binding domain"/>
    <property type="match status" value="1"/>
</dbReference>
<keyword evidence="2" id="KW-1185">Reference proteome</keyword>
<dbReference type="AlphaFoldDB" id="A0A1S1YS77"/>